<dbReference type="SUPFAM" id="SSF55874">
    <property type="entry name" value="ATPase domain of HSP90 chaperone/DNA topoisomerase II/histidine kinase"/>
    <property type="match status" value="1"/>
</dbReference>
<evidence type="ECO:0000313" key="1">
    <source>
        <dbReference type="EMBL" id="QKJ26156.1"/>
    </source>
</evidence>
<protein>
    <recommendedName>
        <fullName evidence="3">ATP-binding protein</fullName>
    </recommendedName>
</protein>
<proteinExistence type="predicted"/>
<reference evidence="1 2" key="1">
    <citation type="submission" date="2020-05" db="EMBL/GenBank/DDBJ databases">
        <title>Complete genome sequencing of Campylobacter and Arcobacter type strains.</title>
        <authorList>
            <person name="Miller W.G."/>
            <person name="Yee E."/>
        </authorList>
    </citation>
    <scope>NUCLEOTIDE SEQUENCE [LARGE SCALE GENOMIC DNA]</scope>
    <source>
        <strain evidence="1 2">LMG 21996</strain>
    </source>
</reference>
<dbReference type="RefSeq" id="WP_176325345.1">
    <property type="nucleotide sequence ID" value="NZ_CP054051.1"/>
</dbReference>
<dbReference type="InterPro" id="IPR036890">
    <property type="entry name" value="HATPase_C_sf"/>
</dbReference>
<dbReference type="Proteomes" id="UP000509513">
    <property type="component" value="Chromosome"/>
</dbReference>
<evidence type="ECO:0008006" key="3">
    <source>
        <dbReference type="Google" id="ProtNLM"/>
    </source>
</evidence>
<evidence type="ECO:0000313" key="2">
    <source>
        <dbReference type="Proteomes" id="UP000509513"/>
    </source>
</evidence>
<organism evidence="1 2">
    <name type="scientific">Aliarcobacter cibarius</name>
    <dbReference type="NCBI Taxonomy" id="255507"/>
    <lineage>
        <taxon>Bacteria</taxon>
        <taxon>Pseudomonadati</taxon>
        <taxon>Campylobacterota</taxon>
        <taxon>Epsilonproteobacteria</taxon>
        <taxon>Campylobacterales</taxon>
        <taxon>Arcobacteraceae</taxon>
        <taxon>Aliarcobacter</taxon>
    </lineage>
</organism>
<dbReference type="KEGG" id="acib:ACBT_0171"/>
<dbReference type="AlphaFoldDB" id="A0A7L5JLX7"/>
<gene>
    <name evidence="1" type="ORF">ACBT_0171</name>
</gene>
<sequence length="643" mass="74736">MNSNLEGRLRKYKLPKSKALLPLFEAIVNSIDSLIDEKQNEKYIKIFILRNDTLMSSTEKKLDLGEIKGFWIEDNGPGFNKKNFDAFKELDTLNKVAKGGKGIGRLAWLKAFDKINISSHYYDSDVLKQKSFKFHHSFEDGVEIENEATSTEQNTNTIIKLDGIKDIFLQHIAKKMESIGVKIIEHCLYYFTIGDIKFSIYDEQEESPLLDLNKLFSEKYETKKSSLNVQDNDLNLIKVYSNISENKILYCANNRVVKEDKLSKFIPELKTSLPGEKYIQIFVSGKVFDDTVNDERTDFDSNLFNDYNVDFGKLEQGIIEHIDKTLGDLILQQKEDNRNYLNEYVKKEAPQYTKIIRYATEEQIRKVHKDMKGEQIEQELFNIKQSLEKDIKSIAKDLSSLNEIDTKSLVEKVTALNSANLAEYVIYRKTIIDTLAKFLKIDDKSLEDDIHKLIYPMQTIETKDYSEHNLWLIDDRLAFHNFCASDVQFKKFLEDSKSADRPDILIFDKPFIYSPNKEYMSTMVLIEFKRPKRNDYSLGKDPISQVINYLDEISSNSRIIDNDNMAITINPNIQKQIFIIADLTSTFEVIIRKNYGWLMKASDGTGYFGYEPSSHSYIEIISYEKLLKDAKNRNRIFFDKLGL</sequence>
<name>A0A7L5JLX7_9BACT</name>
<accession>A0A7L5JLX7</accession>
<dbReference type="EMBL" id="CP054051">
    <property type="protein sequence ID" value="QKJ26156.1"/>
    <property type="molecule type" value="Genomic_DNA"/>
</dbReference>